<dbReference type="GO" id="GO:0003847">
    <property type="term" value="F:1-alkyl-2-acetylglycerophosphocholine esterase activity"/>
    <property type="evidence" value="ECO:0007669"/>
    <property type="project" value="UniProtKB-EC"/>
</dbReference>
<keyword evidence="7" id="KW-1185">Reference proteome</keyword>
<sequence length="375" mass="40419">MQITLSYSLAFAIQASAASVVPLPELTGPYKIGTSVLELVDSSRTDPFAPTIQSRDLVISLFYPTDSQAECILTLQFPPLTAAYIDGVYNDTNDSAERILTQSCLDSPLSHPELPLLLFGPGFSNSRTYYSAELEEIASHGFNVVSVDHPYDTAIVEYPDGHAVYSKDSALTNATSEEYLGVRVADMKFVLDALSDPSTVSRIPGLDATVSLPTSKVGAFGHSFGGATSLQLLASDSRFAVGANHDGILFGSVIQDGTDSPFVLFGTNPRVINGSDDETWIEAWGNLRGFKRQYGVNGTEHGAFTDFPIIRDLLGEEAPPAIDNGLGTISGQRIINIENAYMTALFGRFLKDEAGELLDGEGSEDWPEVVLMREN</sequence>
<dbReference type="InterPro" id="IPR029058">
    <property type="entry name" value="AB_hydrolase_fold"/>
</dbReference>
<reference evidence="6 7" key="1">
    <citation type="submission" date="2018-12" db="EMBL/GenBank/DDBJ databases">
        <title>Draft genome sequence of Xylaria grammica IHI A82.</title>
        <authorList>
            <person name="Buettner E."/>
            <person name="Kellner H."/>
        </authorList>
    </citation>
    <scope>NUCLEOTIDE SEQUENCE [LARGE SCALE GENOMIC DNA]</scope>
    <source>
        <strain evidence="6 7">IHI A82</strain>
    </source>
</reference>
<dbReference type="PANTHER" id="PTHR10272:SF14">
    <property type="entry name" value="PAF ACETYLHYDROLASE FAMILY PROTEIN"/>
    <property type="match status" value="1"/>
</dbReference>
<gene>
    <name evidence="6" type="ORF">EKO27_g5100</name>
</gene>
<feature type="signal peptide" evidence="5">
    <location>
        <begin position="1"/>
        <end position="17"/>
    </location>
</feature>
<dbReference type="Gene3D" id="3.40.50.1820">
    <property type="entry name" value="alpha/beta hydrolase"/>
    <property type="match status" value="1"/>
</dbReference>
<evidence type="ECO:0000256" key="3">
    <source>
        <dbReference type="ARBA" id="ARBA00022963"/>
    </source>
</evidence>
<dbReference type="SUPFAM" id="SSF53474">
    <property type="entry name" value="alpha/beta-Hydrolases"/>
    <property type="match status" value="1"/>
</dbReference>
<comment type="caution">
    <text evidence="6">The sequence shown here is derived from an EMBL/GenBank/DDBJ whole genome shotgun (WGS) entry which is preliminary data.</text>
</comment>
<dbReference type="PANTHER" id="PTHR10272">
    <property type="entry name" value="PLATELET-ACTIVATING FACTOR ACETYLHYDROLASE"/>
    <property type="match status" value="1"/>
</dbReference>
<protein>
    <recommendedName>
        <fullName evidence="1">1-alkyl-2-acetylglycerophosphocholine esterase</fullName>
        <ecNumber evidence="1">3.1.1.47</ecNumber>
    </recommendedName>
</protein>
<organism evidence="6 7">
    <name type="scientific">Xylaria grammica</name>
    <dbReference type="NCBI Taxonomy" id="363999"/>
    <lineage>
        <taxon>Eukaryota</taxon>
        <taxon>Fungi</taxon>
        <taxon>Dikarya</taxon>
        <taxon>Ascomycota</taxon>
        <taxon>Pezizomycotina</taxon>
        <taxon>Sordariomycetes</taxon>
        <taxon>Xylariomycetidae</taxon>
        <taxon>Xylariales</taxon>
        <taxon>Xylariaceae</taxon>
        <taxon>Xylaria</taxon>
    </lineage>
</organism>
<keyword evidence="4" id="KW-0443">Lipid metabolism</keyword>
<accession>A0A439D6H8</accession>
<dbReference type="AlphaFoldDB" id="A0A439D6H8"/>
<dbReference type="EC" id="3.1.1.47" evidence="1"/>
<dbReference type="EMBL" id="RYZI01000131">
    <property type="protein sequence ID" value="RWA10007.1"/>
    <property type="molecule type" value="Genomic_DNA"/>
</dbReference>
<proteinExistence type="predicted"/>
<name>A0A439D6H8_9PEZI</name>
<evidence type="ECO:0000313" key="7">
    <source>
        <dbReference type="Proteomes" id="UP000286045"/>
    </source>
</evidence>
<evidence type="ECO:0000256" key="2">
    <source>
        <dbReference type="ARBA" id="ARBA00022801"/>
    </source>
</evidence>
<evidence type="ECO:0000256" key="4">
    <source>
        <dbReference type="ARBA" id="ARBA00023098"/>
    </source>
</evidence>
<dbReference type="Proteomes" id="UP000286045">
    <property type="component" value="Unassembled WGS sequence"/>
</dbReference>
<dbReference type="Pfam" id="PF03403">
    <property type="entry name" value="PAF-AH_p_II"/>
    <property type="match status" value="2"/>
</dbReference>
<dbReference type="GO" id="GO:0016042">
    <property type="term" value="P:lipid catabolic process"/>
    <property type="evidence" value="ECO:0007669"/>
    <property type="project" value="UniProtKB-KW"/>
</dbReference>
<dbReference type="STRING" id="363999.A0A439D6H8"/>
<evidence type="ECO:0000313" key="6">
    <source>
        <dbReference type="EMBL" id="RWA10007.1"/>
    </source>
</evidence>
<keyword evidence="3" id="KW-0442">Lipid degradation</keyword>
<evidence type="ECO:0000256" key="5">
    <source>
        <dbReference type="SAM" id="SignalP"/>
    </source>
</evidence>
<feature type="chain" id="PRO_5019337541" description="1-alkyl-2-acetylglycerophosphocholine esterase" evidence="5">
    <location>
        <begin position="18"/>
        <end position="375"/>
    </location>
</feature>
<evidence type="ECO:0000256" key="1">
    <source>
        <dbReference type="ARBA" id="ARBA00013201"/>
    </source>
</evidence>
<keyword evidence="5" id="KW-0732">Signal</keyword>
<keyword evidence="2" id="KW-0378">Hydrolase</keyword>